<protein>
    <submittedName>
        <fullName evidence="1">Uncharacterized protein</fullName>
    </submittedName>
</protein>
<name>A0A9W9YR70_9CNID</name>
<evidence type="ECO:0000313" key="1">
    <source>
        <dbReference type="EMBL" id="KAJ7360049.1"/>
    </source>
</evidence>
<dbReference type="AlphaFoldDB" id="A0A9W9YR70"/>
<sequence length="191" mass="21296">MVFIDASNGEESIELVNHDSIETESSNEAAPVERKDIVEAQALPKNTKGHLYYSNQEGLDASRNKVQSRPKIDEQIKGHMTTLAEILQKPEFASFHVTGKEVNGTPYSHVSQPCWMLLIKLGIFTSFATYYMMPEPSQPTLSSDPPPWERIVLSSMPTPKIIAAHSSSSWQTFATIAYGGLHKPGQTHRQR</sequence>
<keyword evidence="2" id="KW-1185">Reference proteome</keyword>
<gene>
    <name evidence="1" type="ORF">OS493_019140</name>
</gene>
<evidence type="ECO:0000313" key="2">
    <source>
        <dbReference type="Proteomes" id="UP001163046"/>
    </source>
</evidence>
<organism evidence="1 2">
    <name type="scientific">Desmophyllum pertusum</name>
    <dbReference type="NCBI Taxonomy" id="174260"/>
    <lineage>
        <taxon>Eukaryota</taxon>
        <taxon>Metazoa</taxon>
        <taxon>Cnidaria</taxon>
        <taxon>Anthozoa</taxon>
        <taxon>Hexacorallia</taxon>
        <taxon>Scleractinia</taxon>
        <taxon>Caryophylliina</taxon>
        <taxon>Caryophylliidae</taxon>
        <taxon>Desmophyllum</taxon>
    </lineage>
</organism>
<reference evidence="1" key="1">
    <citation type="submission" date="2023-01" db="EMBL/GenBank/DDBJ databases">
        <title>Genome assembly of the deep-sea coral Lophelia pertusa.</title>
        <authorList>
            <person name="Herrera S."/>
            <person name="Cordes E."/>
        </authorList>
    </citation>
    <scope>NUCLEOTIDE SEQUENCE</scope>
    <source>
        <strain evidence="1">USNM1676648</strain>
        <tissue evidence="1">Polyp</tissue>
    </source>
</reference>
<comment type="caution">
    <text evidence="1">The sequence shown here is derived from an EMBL/GenBank/DDBJ whole genome shotgun (WGS) entry which is preliminary data.</text>
</comment>
<proteinExistence type="predicted"/>
<dbReference type="Proteomes" id="UP001163046">
    <property type="component" value="Unassembled WGS sequence"/>
</dbReference>
<accession>A0A9W9YR70</accession>
<dbReference type="EMBL" id="MU827312">
    <property type="protein sequence ID" value="KAJ7360049.1"/>
    <property type="molecule type" value="Genomic_DNA"/>
</dbReference>
<dbReference type="OrthoDB" id="5974595at2759"/>